<dbReference type="PANTHER" id="PTHR11439">
    <property type="entry name" value="GAG-POL-RELATED RETROTRANSPOSON"/>
    <property type="match status" value="1"/>
</dbReference>
<name>A0A699HLB8_TANCI</name>
<comment type="caution">
    <text evidence="2">The sequence shown here is derived from an EMBL/GenBank/DDBJ whole genome shotgun (WGS) entry which is preliminary data.</text>
</comment>
<protein>
    <submittedName>
        <fullName evidence="2">Putative ribonuclease H-like domain-containing protein</fullName>
    </submittedName>
</protein>
<accession>A0A699HLB8</accession>
<feature type="region of interest" description="Disordered" evidence="1">
    <location>
        <begin position="428"/>
        <end position="499"/>
    </location>
</feature>
<feature type="region of interest" description="Disordered" evidence="1">
    <location>
        <begin position="380"/>
        <end position="402"/>
    </location>
</feature>
<gene>
    <name evidence="2" type="ORF">Tci_414642</name>
</gene>
<evidence type="ECO:0000256" key="1">
    <source>
        <dbReference type="SAM" id="MobiDB-lite"/>
    </source>
</evidence>
<feature type="compositionally biased region" description="Polar residues" evidence="1">
    <location>
        <begin position="380"/>
        <end position="389"/>
    </location>
</feature>
<proteinExistence type="predicted"/>
<dbReference type="EMBL" id="BKCJ010177583">
    <property type="protein sequence ID" value="GEY42668.1"/>
    <property type="molecule type" value="Genomic_DNA"/>
</dbReference>
<dbReference type="PANTHER" id="PTHR11439:SF509">
    <property type="entry name" value="RNA-DIRECTED DNA POLYMERASE"/>
    <property type="match status" value="1"/>
</dbReference>
<sequence>MAREGTSQPLPPPIASTEAPQMVSYVKLPILKKVQMTKDEAGNEVKVPLVTAHQILAMTRERKAKSILLMAILDEHLARFHGIKDAKTLLAAIKTRFGEGLDKGYDRFQRLISLLGIHGAVNAASTLGTFSAGGPSCPHLDAFIPANTLLHVDRDDSQIPNLEDTAELRSTGIFTSAYGDDFDIFTSPVQRVGVEADFNNKDSSTVDKYVDEILKKFDFSSVKTASTPIETHKPLVKDEEAADVDVHLHRSMIGSLMYLIASRPDIVFAVCTCSRFQVTPKLSHLHAIKQIFGYLKGQPKLGLWYPRDSPFDLEAYSDSDYTGANLDKKSIRRTVTPVFTTMLAPPAVVEGEGGGDSLVQTATTASLNAQQYSINITKTQSKATFNEPTPQGEGSGSGLGRQETMGGYTVGSGEDMMEHDIKLMDPIPQTPYDSPLSGGHTPGKNVKTAQAKKIPSLKKRVTKLEQRQSSRFSGFHPFRAGSSKRHSLGRRKVSKHTAETISTTRPNISAARLELSTAEPKSPPTTTLFNDEDVSIVDTLVKMKNQKAKEKGISFKDVDDSARPIRSITTLQPLPTIDPKDKGRFTHAQLKSKSFEEIQKIYIKEQKRVIGSKKMKRELEVERKEQQFPSNDLEVYDLILWGDLKTLVESKKRYPLTKEILKKMLSSRLEAKTESTLALDLIKFIKLHIEEKLSVWIHHPNDHKAYTKET</sequence>
<reference evidence="2" key="1">
    <citation type="journal article" date="2019" name="Sci. Rep.">
        <title>Draft genome of Tanacetum cinerariifolium, the natural source of mosquito coil.</title>
        <authorList>
            <person name="Yamashiro T."/>
            <person name="Shiraishi A."/>
            <person name="Satake H."/>
            <person name="Nakayama K."/>
        </authorList>
    </citation>
    <scope>NUCLEOTIDE SEQUENCE</scope>
</reference>
<feature type="compositionally biased region" description="Basic residues" evidence="1">
    <location>
        <begin position="482"/>
        <end position="495"/>
    </location>
</feature>
<organism evidence="2">
    <name type="scientific">Tanacetum cinerariifolium</name>
    <name type="common">Dalmatian daisy</name>
    <name type="synonym">Chrysanthemum cinerariifolium</name>
    <dbReference type="NCBI Taxonomy" id="118510"/>
    <lineage>
        <taxon>Eukaryota</taxon>
        <taxon>Viridiplantae</taxon>
        <taxon>Streptophyta</taxon>
        <taxon>Embryophyta</taxon>
        <taxon>Tracheophyta</taxon>
        <taxon>Spermatophyta</taxon>
        <taxon>Magnoliopsida</taxon>
        <taxon>eudicotyledons</taxon>
        <taxon>Gunneridae</taxon>
        <taxon>Pentapetalae</taxon>
        <taxon>asterids</taxon>
        <taxon>campanulids</taxon>
        <taxon>Asterales</taxon>
        <taxon>Asteraceae</taxon>
        <taxon>Asteroideae</taxon>
        <taxon>Anthemideae</taxon>
        <taxon>Anthemidinae</taxon>
        <taxon>Tanacetum</taxon>
    </lineage>
</organism>
<evidence type="ECO:0000313" key="2">
    <source>
        <dbReference type="EMBL" id="GEY42668.1"/>
    </source>
</evidence>
<dbReference type="AlphaFoldDB" id="A0A699HLB8"/>